<gene>
    <name evidence="2" type="ORF">E2C01_038376</name>
</gene>
<sequence length="69" mass="7266">MDSPRSEPLGLNPTSSPSTSSGAGVLVARGTTVNLAMSVLILHSFSKALTRATSLLVWVFAILLERPGW</sequence>
<dbReference type="EMBL" id="VSRR010006396">
    <property type="protein sequence ID" value="MPC44697.1"/>
    <property type="molecule type" value="Genomic_DNA"/>
</dbReference>
<accession>A0A5B7FGM8</accession>
<dbReference type="Proteomes" id="UP000324222">
    <property type="component" value="Unassembled WGS sequence"/>
</dbReference>
<comment type="caution">
    <text evidence="2">The sequence shown here is derived from an EMBL/GenBank/DDBJ whole genome shotgun (WGS) entry which is preliminary data.</text>
</comment>
<evidence type="ECO:0000313" key="3">
    <source>
        <dbReference type="Proteomes" id="UP000324222"/>
    </source>
</evidence>
<protein>
    <submittedName>
        <fullName evidence="2">Uncharacterized protein</fullName>
    </submittedName>
</protein>
<reference evidence="2 3" key="1">
    <citation type="submission" date="2019-05" db="EMBL/GenBank/DDBJ databases">
        <title>Another draft genome of Portunus trituberculatus and its Hox gene families provides insights of decapod evolution.</title>
        <authorList>
            <person name="Jeong J.-H."/>
            <person name="Song I."/>
            <person name="Kim S."/>
            <person name="Choi T."/>
            <person name="Kim D."/>
            <person name="Ryu S."/>
            <person name="Kim W."/>
        </authorList>
    </citation>
    <scope>NUCLEOTIDE SEQUENCE [LARGE SCALE GENOMIC DNA]</scope>
    <source>
        <tissue evidence="2">Muscle</tissue>
    </source>
</reference>
<dbReference type="AlphaFoldDB" id="A0A5B7FGM8"/>
<evidence type="ECO:0000256" key="1">
    <source>
        <dbReference type="SAM" id="MobiDB-lite"/>
    </source>
</evidence>
<keyword evidence="3" id="KW-1185">Reference proteome</keyword>
<organism evidence="2 3">
    <name type="scientific">Portunus trituberculatus</name>
    <name type="common">Swimming crab</name>
    <name type="synonym">Neptunus trituberculatus</name>
    <dbReference type="NCBI Taxonomy" id="210409"/>
    <lineage>
        <taxon>Eukaryota</taxon>
        <taxon>Metazoa</taxon>
        <taxon>Ecdysozoa</taxon>
        <taxon>Arthropoda</taxon>
        <taxon>Crustacea</taxon>
        <taxon>Multicrustacea</taxon>
        <taxon>Malacostraca</taxon>
        <taxon>Eumalacostraca</taxon>
        <taxon>Eucarida</taxon>
        <taxon>Decapoda</taxon>
        <taxon>Pleocyemata</taxon>
        <taxon>Brachyura</taxon>
        <taxon>Eubrachyura</taxon>
        <taxon>Portunoidea</taxon>
        <taxon>Portunidae</taxon>
        <taxon>Portuninae</taxon>
        <taxon>Portunus</taxon>
    </lineage>
</organism>
<feature type="region of interest" description="Disordered" evidence="1">
    <location>
        <begin position="1"/>
        <end position="23"/>
    </location>
</feature>
<evidence type="ECO:0000313" key="2">
    <source>
        <dbReference type="EMBL" id="MPC44697.1"/>
    </source>
</evidence>
<name>A0A5B7FGM8_PORTR</name>
<proteinExistence type="predicted"/>